<keyword evidence="3" id="KW-1185">Reference proteome</keyword>
<reference evidence="2 3" key="2">
    <citation type="submission" date="2018-11" db="EMBL/GenBank/DDBJ databases">
        <authorList>
            <consortium name="Pathogen Informatics"/>
        </authorList>
    </citation>
    <scope>NUCLEOTIDE SEQUENCE [LARGE SCALE GENOMIC DNA]</scope>
</reference>
<dbReference type="WBParaSite" id="ASIM_0002138201-mRNA-1">
    <property type="protein sequence ID" value="ASIM_0002138201-mRNA-1"/>
    <property type="gene ID" value="ASIM_0002138201"/>
</dbReference>
<reference evidence="4" key="1">
    <citation type="submission" date="2017-02" db="UniProtKB">
        <authorList>
            <consortium name="WormBaseParasite"/>
        </authorList>
    </citation>
    <scope>IDENTIFICATION</scope>
</reference>
<gene>
    <name evidence="2" type="ORF">ASIM_LOCUS20751</name>
</gene>
<dbReference type="EMBL" id="UYRR01040558">
    <property type="protein sequence ID" value="VDK79360.1"/>
    <property type="molecule type" value="Genomic_DNA"/>
</dbReference>
<evidence type="ECO:0000313" key="2">
    <source>
        <dbReference type="EMBL" id="VDK79360.1"/>
    </source>
</evidence>
<proteinExistence type="predicted"/>
<dbReference type="Proteomes" id="UP000267096">
    <property type="component" value="Unassembled WGS sequence"/>
</dbReference>
<protein>
    <submittedName>
        <fullName evidence="4">Transposase</fullName>
    </submittedName>
</protein>
<feature type="region of interest" description="Disordered" evidence="1">
    <location>
        <begin position="1"/>
        <end position="20"/>
    </location>
</feature>
<organism evidence="4">
    <name type="scientific">Anisakis simplex</name>
    <name type="common">Herring worm</name>
    <dbReference type="NCBI Taxonomy" id="6269"/>
    <lineage>
        <taxon>Eukaryota</taxon>
        <taxon>Metazoa</taxon>
        <taxon>Ecdysozoa</taxon>
        <taxon>Nematoda</taxon>
        <taxon>Chromadorea</taxon>
        <taxon>Rhabditida</taxon>
        <taxon>Spirurina</taxon>
        <taxon>Ascaridomorpha</taxon>
        <taxon>Ascaridoidea</taxon>
        <taxon>Anisakidae</taxon>
        <taxon>Anisakis</taxon>
        <taxon>Anisakis simplex complex</taxon>
    </lineage>
</organism>
<sequence>MMSGKKARGGTATGAEVPRPAGDNLIAAGAQWLPCLTLIQVLATFITLPDRPRLAGYIKKSWLYLARFDTRRFGMKHYSMLSHFSI</sequence>
<accession>A0A0M3KK53</accession>
<dbReference type="AlphaFoldDB" id="A0A0M3KK53"/>
<name>A0A0M3KK53_ANISI</name>
<evidence type="ECO:0000313" key="4">
    <source>
        <dbReference type="WBParaSite" id="ASIM_0002138201-mRNA-1"/>
    </source>
</evidence>
<evidence type="ECO:0000256" key="1">
    <source>
        <dbReference type="SAM" id="MobiDB-lite"/>
    </source>
</evidence>
<evidence type="ECO:0000313" key="3">
    <source>
        <dbReference type="Proteomes" id="UP000267096"/>
    </source>
</evidence>